<dbReference type="AlphaFoldDB" id="A0A2B7XUS8"/>
<evidence type="ECO:0008006" key="3">
    <source>
        <dbReference type="Google" id="ProtNLM"/>
    </source>
</evidence>
<dbReference type="OrthoDB" id="4184893at2759"/>
<accession>A0A2B7XUS8</accession>
<reference evidence="1 2" key="1">
    <citation type="submission" date="2017-10" db="EMBL/GenBank/DDBJ databases">
        <title>Comparative genomics in systemic dimorphic fungi from Ajellomycetaceae.</title>
        <authorList>
            <person name="Munoz J.F."/>
            <person name="Mcewen J.G."/>
            <person name="Clay O.K."/>
            <person name="Cuomo C.A."/>
        </authorList>
    </citation>
    <scope>NUCLEOTIDE SEQUENCE [LARGE SCALE GENOMIC DNA]</scope>
    <source>
        <strain evidence="1 2">UAMH5409</strain>
    </source>
</reference>
<protein>
    <recommendedName>
        <fullName evidence="3">Fungal-type protein kinase domain-containing protein</fullName>
    </recommendedName>
</protein>
<keyword evidence="2" id="KW-1185">Reference proteome</keyword>
<dbReference type="EMBL" id="PDNB01000059">
    <property type="protein sequence ID" value="PGH12372.1"/>
    <property type="molecule type" value="Genomic_DNA"/>
</dbReference>
<evidence type="ECO:0000313" key="1">
    <source>
        <dbReference type="EMBL" id="PGH12372.1"/>
    </source>
</evidence>
<comment type="caution">
    <text evidence="1">The sequence shown here is derived from an EMBL/GenBank/DDBJ whole genome shotgun (WGS) entry which is preliminary data.</text>
</comment>
<proteinExistence type="predicted"/>
<evidence type="ECO:0000313" key="2">
    <source>
        <dbReference type="Proteomes" id="UP000223968"/>
    </source>
</evidence>
<organism evidence="1 2">
    <name type="scientific">Helicocarpus griseus UAMH5409</name>
    <dbReference type="NCBI Taxonomy" id="1447875"/>
    <lineage>
        <taxon>Eukaryota</taxon>
        <taxon>Fungi</taxon>
        <taxon>Dikarya</taxon>
        <taxon>Ascomycota</taxon>
        <taxon>Pezizomycotina</taxon>
        <taxon>Eurotiomycetes</taxon>
        <taxon>Eurotiomycetidae</taxon>
        <taxon>Onygenales</taxon>
        <taxon>Ajellomycetaceae</taxon>
        <taxon>Helicocarpus</taxon>
    </lineage>
</organism>
<dbReference type="STRING" id="1447875.A0A2B7XUS8"/>
<dbReference type="Proteomes" id="UP000223968">
    <property type="component" value="Unassembled WGS sequence"/>
</dbReference>
<gene>
    <name evidence="1" type="ORF">AJ79_04320</name>
</gene>
<name>A0A2B7XUS8_9EURO</name>
<sequence length="301" mass="33909">MPKHKAPYMVHTSFAHPLYQLEIAAANNDYRTLNVNSLPASTKDVDASRALEEEHPDTLLRLGRQGLEKIRKIHPMKERIAQNEGTHFLETEADVLDASRLYLLHPVNIAIGQLLRGGIKLVCKREHTASNTARTDILWVHQHGEDTTDVAVLEFKNTYILHENEFRAAMGSDDQAEGMVYKAMGTGSEKTLLNGNAIVVSKQARKYHQALGVADVALFDWNNMFVFDFSGMSETVAHPKLARGIWFSEAGQNHRNHETFRAFLLGFLIRALHRLRLTPGVKPKRRYYSLTLSSSVNAKSP</sequence>